<keyword evidence="3" id="KW-0238">DNA-binding</keyword>
<evidence type="ECO:0000256" key="4">
    <source>
        <dbReference type="ARBA" id="ARBA00023163"/>
    </source>
</evidence>
<feature type="chain" id="PRO_5042513001" description="Transcription factor domain-containing protein" evidence="6">
    <location>
        <begin position="20"/>
        <end position="384"/>
    </location>
</feature>
<dbReference type="GO" id="GO:0000976">
    <property type="term" value="F:transcription cis-regulatory region binding"/>
    <property type="evidence" value="ECO:0007669"/>
    <property type="project" value="TreeGrafter"/>
</dbReference>
<feature type="signal peptide" evidence="6">
    <location>
        <begin position="1"/>
        <end position="19"/>
    </location>
</feature>
<keyword evidence="2" id="KW-0805">Transcription regulation</keyword>
<evidence type="ECO:0000256" key="2">
    <source>
        <dbReference type="ARBA" id="ARBA00023015"/>
    </source>
</evidence>
<evidence type="ECO:0000256" key="5">
    <source>
        <dbReference type="ARBA" id="ARBA00023242"/>
    </source>
</evidence>
<evidence type="ECO:0000256" key="1">
    <source>
        <dbReference type="ARBA" id="ARBA00004123"/>
    </source>
</evidence>
<dbReference type="PANTHER" id="PTHR31845">
    <property type="entry name" value="FINGER DOMAIN PROTEIN, PUTATIVE-RELATED"/>
    <property type="match status" value="1"/>
</dbReference>
<keyword evidence="6" id="KW-0732">Signal</keyword>
<accession>A0AAJ0DBQ3</accession>
<keyword evidence="5" id="KW-0539">Nucleus</keyword>
<reference evidence="7" key="1">
    <citation type="submission" date="2023-04" db="EMBL/GenBank/DDBJ databases">
        <title>Black Yeasts Isolated from many extreme environments.</title>
        <authorList>
            <person name="Coleine C."/>
            <person name="Stajich J.E."/>
            <person name="Selbmann L."/>
        </authorList>
    </citation>
    <scope>NUCLEOTIDE SEQUENCE</scope>
    <source>
        <strain evidence="7">CCFEE 5312</strain>
    </source>
</reference>
<evidence type="ECO:0008006" key="9">
    <source>
        <dbReference type="Google" id="ProtNLM"/>
    </source>
</evidence>
<sequence>MQALLLLCVWPFPFQQTINDPSPMYASLATSIGYQLGLHRPRYRGDFDEHTTMPVQSTSVEMTTWCGCFIVNHNLALRLGVPSAIDPGHAILAAATNHPDIPASLVLDLNIALLSKQWLKVLGNDDAVASGQRQAPEAIIQSFESQLAQLRGRFAGYWSSIGEISYYALQLQAYSFSISQQSDSVADTTTTAHTIQAKAVSAVLQLISEAANEDKFKKYWPASAKYAVVFAACIGIFVAATTTETMTKLSLLGACRDAVTVMKGWSLFPKDQITRIATHVTNAILRIESQTQSTSTMGPGKPPVTSRMTANIPYRVLWSAKHGRAFSSGTDTHGSVPQKMPDDTIPQQEVTMYADSFGMDAFDDLNDASFTDIFLDWQQLLDIG</sequence>
<organism evidence="7 8">
    <name type="scientific">Extremus antarcticus</name>
    <dbReference type="NCBI Taxonomy" id="702011"/>
    <lineage>
        <taxon>Eukaryota</taxon>
        <taxon>Fungi</taxon>
        <taxon>Dikarya</taxon>
        <taxon>Ascomycota</taxon>
        <taxon>Pezizomycotina</taxon>
        <taxon>Dothideomycetes</taxon>
        <taxon>Dothideomycetidae</taxon>
        <taxon>Mycosphaerellales</taxon>
        <taxon>Extremaceae</taxon>
        <taxon>Extremus</taxon>
    </lineage>
</organism>
<evidence type="ECO:0000313" key="7">
    <source>
        <dbReference type="EMBL" id="KAK3051003.1"/>
    </source>
</evidence>
<evidence type="ECO:0000256" key="3">
    <source>
        <dbReference type="ARBA" id="ARBA00023125"/>
    </source>
</evidence>
<protein>
    <recommendedName>
        <fullName evidence="9">Transcription factor domain-containing protein</fullName>
    </recommendedName>
</protein>
<gene>
    <name evidence="7" type="ORF">LTR09_007752</name>
</gene>
<dbReference type="AlphaFoldDB" id="A0AAJ0DBQ3"/>
<dbReference type="PANTHER" id="PTHR31845:SF21">
    <property type="entry name" value="REGULATORY PROTEIN LEU3"/>
    <property type="match status" value="1"/>
</dbReference>
<name>A0AAJ0DBQ3_9PEZI</name>
<keyword evidence="8" id="KW-1185">Reference proteome</keyword>
<dbReference type="InterPro" id="IPR051089">
    <property type="entry name" value="prtT"/>
</dbReference>
<comment type="subcellular location">
    <subcellularLocation>
        <location evidence="1">Nucleus</location>
    </subcellularLocation>
</comment>
<proteinExistence type="predicted"/>
<dbReference type="CDD" id="cd12148">
    <property type="entry name" value="fungal_TF_MHR"/>
    <property type="match status" value="1"/>
</dbReference>
<dbReference type="EMBL" id="JAWDJX010000028">
    <property type="protein sequence ID" value="KAK3051003.1"/>
    <property type="molecule type" value="Genomic_DNA"/>
</dbReference>
<evidence type="ECO:0000313" key="8">
    <source>
        <dbReference type="Proteomes" id="UP001271007"/>
    </source>
</evidence>
<keyword evidence="4" id="KW-0804">Transcription</keyword>
<comment type="caution">
    <text evidence="7">The sequence shown here is derived from an EMBL/GenBank/DDBJ whole genome shotgun (WGS) entry which is preliminary data.</text>
</comment>
<dbReference type="Proteomes" id="UP001271007">
    <property type="component" value="Unassembled WGS sequence"/>
</dbReference>
<dbReference type="GO" id="GO:0005634">
    <property type="term" value="C:nucleus"/>
    <property type="evidence" value="ECO:0007669"/>
    <property type="project" value="UniProtKB-SubCell"/>
</dbReference>
<evidence type="ECO:0000256" key="6">
    <source>
        <dbReference type="SAM" id="SignalP"/>
    </source>
</evidence>
<dbReference type="GO" id="GO:0000981">
    <property type="term" value="F:DNA-binding transcription factor activity, RNA polymerase II-specific"/>
    <property type="evidence" value="ECO:0007669"/>
    <property type="project" value="TreeGrafter"/>
</dbReference>